<organism evidence="2">
    <name type="scientific">freshwater metagenome</name>
    <dbReference type="NCBI Taxonomy" id="449393"/>
    <lineage>
        <taxon>unclassified sequences</taxon>
        <taxon>metagenomes</taxon>
        <taxon>ecological metagenomes</taxon>
    </lineage>
</organism>
<dbReference type="Gene3D" id="3.60.15.10">
    <property type="entry name" value="Ribonuclease Z/Hydroxyacylglutathione hydrolase-like"/>
    <property type="match status" value="1"/>
</dbReference>
<gene>
    <name evidence="2" type="ORF">UFOPK3967_02431</name>
</gene>
<reference evidence="2" key="1">
    <citation type="submission" date="2020-05" db="EMBL/GenBank/DDBJ databases">
        <authorList>
            <person name="Chiriac C."/>
            <person name="Salcher M."/>
            <person name="Ghai R."/>
            <person name="Kavagutti S V."/>
        </authorList>
    </citation>
    <scope>NUCLEOTIDE SEQUENCE</scope>
</reference>
<evidence type="ECO:0000313" key="2">
    <source>
        <dbReference type="EMBL" id="CAB5014802.1"/>
    </source>
</evidence>
<proteinExistence type="predicted"/>
<dbReference type="CDD" id="cd16282">
    <property type="entry name" value="metallo-hydrolase-like_MBL-fold"/>
    <property type="match status" value="1"/>
</dbReference>
<dbReference type="AlphaFoldDB" id="A0A6J7QK83"/>
<dbReference type="PANTHER" id="PTHR42951:SF4">
    <property type="entry name" value="ACYL-COENZYME A THIOESTERASE MBLAC2"/>
    <property type="match status" value="1"/>
</dbReference>
<name>A0A6J7QK83_9ZZZZ</name>
<dbReference type="SUPFAM" id="SSF56281">
    <property type="entry name" value="Metallo-hydrolase/oxidoreductase"/>
    <property type="match status" value="1"/>
</dbReference>
<dbReference type="SMART" id="SM00849">
    <property type="entry name" value="Lactamase_B"/>
    <property type="match status" value="1"/>
</dbReference>
<evidence type="ECO:0000259" key="1">
    <source>
        <dbReference type="SMART" id="SM00849"/>
    </source>
</evidence>
<dbReference type="PANTHER" id="PTHR42951">
    <property type="entry name" value="METALLO-BETA-LACTAMASE DOMAIN-CONTAINING"/>
    <property type="match status" value="1"/>
</dbReference>
<dbReference type="InterPro" id="IPR050855">
    <property type="entry name" value="NDM-1-like"/>
</dbReference>
<feature type="domain" description="Metallo-beta-lactamase" evidence="1">
    <location>
        <begin position="160"/>
        <end position="355"/>
    </location>
</feature>
<dbReference type="InterPro" id="IPR001279">
    <property type="entry name" value="Metallo-B-lactamas"/>
</dbReference>
<accession>A0A6J7QK83</accession>
<dbReference type="Pfam" id="PF00753">
    <property type="entry name" value="Lactamase_B"/>
    <property type="match status" value="1"/>
</dbReference>
<dbReference type="EMBL" id="CAFBOS010000185">
    <property type="protein sequence ID" value="CAB5014802.1"/>
    <property type="molecule type" value="Genomic_DNA"/>
</dbReference>
<sequence length="447" mass="48007">MTIVKRRIGLSFVPAAWMPDSTTAPGALSTNSSPTAITSDGTVAVNPEMSSPMASATPAAMTPVRAPTQDGTAIAGAAGVAPSWFGGTGDSVVFVMVPIDAALDLVILTLGAVRLFAGYMERNNCLGAVQAQVVGSSAMELVQLGDRTYACEQEDRGLGWSNSGFVASGGGFVIDTLYDLPLTRKMINLYASVHPEPAARLVNTHHNGDHCWGNQLFDGAEIIGHRGCAERFAMFQPAAAETIRTMVDPPEHLRDLQHEFSPFDFRDISLTPPNHIIDGDLTLDLDGIRADILYVGPAHTEGDLVVHLPEEGIVFAGDVFFHRCTPIGWEGSTDRWIAALARIEGLVPEHVVPGHGPVCGVDGVRGMREYLEYVQREAAAHHAAGRSVLDACARIELGPYAQWNEPFRLAANVHRVYRECEGAPWTDAGDAAQVMADVRAYKHVLNH</sequence>
<protein>
    <submittedName>
        <fullName evidence="2">Unannotated protein</fullName>
    </submittedName>
</protein>
<dbReference type="InterPro" id="IPR036866">
    <property type="entry name" value="RibonucZ/Hydroxyglut_hydro"/>
</dbReference>